<evidence type="ECO:0000256" key="1">
    <source>
        <dbReference type="SAM" id="MobiDB-lite"/>
    </source>
</evidence>
<protein>
    <recommendedName>
        <fullName evidence="4">Rfm1p</fullName>
    </recommendedName>
</protein>
<evidence type="ECO:0008006" key="4">
    <source>
        <dbReference type="Google" id="ProtNLM"/>
    </source>
</evidence>
<feature type="region of interest" description="Disordered" evidence="1">
    <location>
        <begin position="190"/>
        <end position="230"/>
    </location>
</feature>
<feature type="compositionally biased region" description="Low complexity" evidence="1">
    <location>
        <begin position="87"/>
        <end position="109"/>
    </location>
</feature>
<feature type="region of interest" description="Disordered" evidence="1">
    <location>
        <begin position="83"/>
        <end position="169"/>
    </location>
</feature>
<evidence type="ECO:0000313" key="3">
    <source>
        <dbReference type="Proteomes" id="UP001161438"/>
    </source>
</evidence>
<feature type="compositionally biased region" description="Polar residues" evidence="1">
    <location>
        <begin position="135"/>
        <end position="144"/>
    </location>
</feature>
<dbReference type="RefSeq" id="XP_056079684.1">
    <property type="nucleotide sequence ID" value="XM_056225913.1"/>
</dbReference>
<organism evidence="2 3">
    <name type="scientific">Saccharomyces mikatae IFO 1815</name>
    <dbReference type="NCBI Taxonomy" id="226126"/>
    <lineage>
        <taxon>Eukaryota</taxon>
        <taxon>Fungi</taxon>
        <taxon>Dikarya</taxon>
        <taxon>Ascomycota</taxon>
        <taxon>Saccharomycotina</taxon>
        <taxon>Saccharomycetes</taxon>
        <taxon>Saccharomycetales</taxon>
        <taxon>Saccharomycetaceae</taxon>
        <taxon>Saccharomyces</taxon>
    </lineage>
</organism>
<sequence>MSTNTEIVKGSDLQGLIDNKRRLVHEIKEFEKSIKPLEFESYQDYFLIKTFQKGISASGHVDIDSLRNKEYGIYYKKIKRNSTQDVDTSIPPNPSSSSSSTRSNSSIDISDTEYSGINTPSTAGASSRRRRTRSQANQRENSLPASLPSISEIRTDNDDGTISDLNGSEIPFPIPVSEVENIDIASDITERDSVRRRSSRISERDKRRSQSRLGSEEEDEGDERDMDERETKIQDLYESLVPKILEPRRRSDWILPPKARYTPEKQMRTKPSFKSVKINELIGNKRIRSILSRFEGGVAGIRKKDWDSTQ</sequence>
<dbReference type="EMBL" id="OX365771">
    <property type="protein sequence ID" value="CAI4036565.1"/>
    <property type="molecule type" value="Genomic_DNA"/>
</dbReference>
<dbReference type="GeneID" id="80921473"/>
<accession>A0AA35IVN5</accession>
<dbReference type="Proteomes" id="UP001161438">
    <property type="component" value="Chromosome 15"/>
</dbReference>
<name>A0AA35IVN5_SACMI</name>
<proteinExistence type="predicted"/>
<evidence type="ECO:0000313" key="2">
    <source>
        <dbReference type="EMBL" id="CAI4036565.1"/>
    </source>
</evidence>
<reference evidence="2" key="1">
    <citation type="submission" date="2022-10" db="EMBL/GenBank/DDBJ databases">
        <authorList>
            <person name="Byrne P K."/>
        </authorList>
    </citation>
    <scope>NUCLEOTIDE SEQUENCE</scope>
    <source>
        <strain evidence="2">IFO1815</strain>
    </source>
</reference>
<dbReference type="AlphaFoldDB" id="A0AA35IVN5"/>
<feature type="compositionally biased region" description="Basic and acidic residues" evidence="1">
    <location>
        <begin position="190"/>
        <end position="208"/>
    </location>
</feature>
<keyword evidence="3" id="KW-1185">Reference proteome</keyword>
<feature type="compositionally biased region" description="Acidic residues" evidence="1">
    <location>
        <begin position="216"/>
        <end position="225"/>
    </location>
</feature>
<gene>
    <name evidence="2" type="primary">SMKI15G4130</name>
    <name evidence="2" type="ORF">SMKI_15G4130</name>
</gene>